<name>A0A2G9RSC3_AQUCT</name>
<organism evidence="2 3">
    <name type="scientific">Aquarana catesbeiana</name>
    <name type="common">American bullfrog</name>
    <name type="synonym">Rana catesbeiana</name>
    <dbReference type="NCBI Taxonomy" id="8400"/>
    <lineage>
        <taxon>Eukaryota</taxon>
        <taxon>Metazoa</taxon>
        <taxon>Chordata</taxon>
        <taxon>Craniata</taxon>
        <taxon>Vertebrata</taxon>
        <taxon>Euteleostomi</taxon>
        <taxon>Amphibia</taxon>
        <taxon>Batrachia</taxon>
        <taxon>Anura</taxon>
        <taxon>Neobatrachia</taxon>
        <taxon>Ranoidea</taxon>
        <taxon>Ranidae</taxon>
        <taxon>Aquarana</taxon>
    </lineage>
</organism>
<gene>
    <name evidence="2" type="ORF">AB205_0124010</name>
</gene>
<dbReference type="Proteomes" id="UP000228934">
    <property type="component" value="Unassembled WGS sequence"/>
</dbReference>
<evidence type="ECO:0000313" key="2">
    <source>
        <dbReference type="EMBL" id="PIO30792.1"/>
    </source>
</evidence>
<dbReference type="AlphaFoldDB" id="A0A2G9RSC3"/>
<reference evidence="3" key="1">
    <citation type="journal article" date="2017" name="Nat. Commun.">
        <title>The North American bullfrog draft genome provides insight into hormonal regulation of long noncoding RNA.</title>
        <authorList>
            <person name="Hammond S.A."/>
            <person name="Warren R.L."/>
            <person name="Vandervalk B.P."/>
            <person name="Kucuk E."/>
            <person name="Khan H."/>
            <person name="Gibb E.A."/>
            <person name="Pandoh P."/>
            <person name="Kirk H."/>
            <person name="Zhao Y."/>
            <person name="Jones M."/>
            <person name="Mungall A.J."/>
            <person name="Coope R."/>
            <person name="Pleasance S."/>
            <person name="Moore R.A."/>
            <person name="Holt R.A."/>
            <person name="Round J.M."/>
            <person name="Ohora S."/>
            <person name="Walle B.V."/>
            <person name="Veldhoen N."/>
            <person name="Helbing C.C."/>
            <person name="Birol I."/>
        </authorList>
    </citation>
    <scope>NUCLEOTIDE SEQUENCE [LARGE SCALE GENOMIC DNA]</scope>
</reference>
<feature type="region of interest" description="Disordered" evidence="1">
    <location>
        <begin position="1"/>
        <end position="29"/>
    </location>
</feature>
<protein>
    <submittedName>
        <fullName evidence="2">Uncharacterized protein</fullName>
    </submittedName>
</protein>
<proteinExistence type="predicted"/>
<dbReference type="OrthoDB" id="1695393at2759"/>
<evidence type="ECO:0000313" key="3">
    <source>
        <dbReference type="Proteomes" id="UP000228934"/>
    </source>
</evidence>
<feature type="compositionally biased region" description="Polar residues" evidence="1">
    <location>
        <begin position="18"/>
        <end position="27"/>
    </location>
</feature>
<sequence length="92" mass="10320">MDIRMSDSDSKCDRTEESQNMESSETDFQLAEDIPPIADLSNITKRVLLTTPPLKDGIQFDQPNRKLSPAFHQALLSFCRMSADSRLGSEVT</sequence>
<keyword evidence="3" id="KW-1185">Reference proteome</keyword>
<feature type="compositionally biased region" description="Basic and acidic residues" evidence="1">
    <location>
        <begin position="1"/>
        <end position="17"/>
    </location>
</feature>
<evidence type="ECO:0000256" key="1">
    <source>
        <dbReference type="SAM" id="MobiDB-lite"/>
    </source>
</evidence>
<dbReference type="EMBL" id="KV931378">
    <property type="protein sequence ID" value="PIO30792.1"/>
    <property type="molecule type" value="Genomic_DNA"/>
</dbReference>
<accession>A0A2G9RSC3</accession>